<accession>A0AAN7UW57</accession>
<keyword evidence="4" id="KW-1185">Reference proteome</keyword>
<feature type="region of interest" description="Disordered" evidence="1">
    <location>
        <begin position="1"/>
        <end position="29"/>
    </location>
</feature>
<protein>
    <submittedName>
        <fullName evidence="2">Uncharacterized protein</fullName>
    </submittedName>
</protein>
<dbReference type="EMBL" id="JAWHQM010000071">
    <property type="protein sequence ID" value="KAK5636523.1"/>
    <property type="molecule type" value="Genomic_DNA"/>
</dbReference>
<reference evidence="2 4" key="1">
    <citation type="submission" date="2023-10" db="EMBL/GenBank/DDBJ databases">
        <title>Draft genome sequence of Xylaria bambusicola isolate GMP-LS, the root and basal stem rot pathogen of sugarcane in Indonesia.</title>
        <authorList>
            <person name="Selvaraj P."/>
            <person name="Muralishankar V."/>
            <person name="Muruganantham S."/>
            <person name="Sp S."/>
            <person name="Haryani S."/>
            <person name="Lau K.J.X."/>
            <person name="Naqvi N.I."/>
        </authorList>
    </citation>
    <scope>NUCLEOTIDE SEQUENCE [LARGE SCALE GENOMIC DNA]</scope>
    <source>
        <strain evidence="2">GMP-LS</strain>
    </source>
</reference>
<evidence type="ECO:0000313" key="4">
    <source>
        <dbReference type="Proteomes" id="UP001305414"/>
    </source>
</evidence>
<dbReference type="EMBL" id="JAWHQM010000154">
    <property type="protein sequence ID" value="KAK5637589.1"/>
    <property type="molecule type" value="Genomic_DNA"/>
</dbReference>
<comment type="caution">
    <text evidence="2">The sequence shown here is derived from an EMBL/GenBank/DDBJ whole genome shotgun (WGS) entry which is preliminary data.</text>
</comment>
<evidence type="ECO:0000256" key="1">
    <source>
        <dbReference type="SAM" id="MobiDB-lite"/>
    </source>
</evidence>
<evidence type="ECO:0000313" key="2">
    <source>
        <dbReference type="EMBL" id="KAK5636523.1"/>
    </source>
</evidence>
<evidence type="ECO:0000313" key="3">
    <source>
        <dbReference type="EMBL" id="KAK5637589.1"/>
    </source>
</evidence>
<proteinExistence type="predicted"/>
<gene>
    <name evidence="2" type="ORF">RRF57_012235</name>
    <name evidence="3" type="ORF">RRF57_013304</name>
</gene>
<dbReference type="AlphaFoldDB" id="A0AAN7UW57"/>
<organism evidence="2 4">
    <name type="scientific">Xylaria bambusicola</name>
    <dbReference type="NCBI Taxonomy" id="326684"/>
    <lineage>
        <taxon>Eukaryota</taxon>
        <taxon>Fungi</taxon>
        <taxon>Dikarya</taxon>
        <taxon>Ascomycota</taxon>
        <taxon>Pezizomycotina</taxon>
        <taxon>Sordariomycetes</taxon>
        <taxon>Xylariomycetidae</taxon>
        <taxon>Xylariales</taxon>
        <taxon>Xylariaceae</taxon>
        <taxon>Xylaria</taxon>
    </lineage>
</organism>
<sequence>MLYPQDDSRNNSIRSFQKESTPRPWYIGPGPNTIGRDWKNVDNWRPWNEFNYKKLYAIYKDVIEAPWKNAPREIDLSGFDLTYGDEDGFEHQILSRETIGVVNSALRHAQSVCNHPA</sequence>
<dbReference type="Proteomes" id="UP001305414">
    <property type="component" value="Unassembled WGS sequence"/>
</dbReference>
<name>A0AAN7UW57_9PEZI</name>